<feature type="transmembrane region" description="Helical" evidence="5">
    <location>
        <begin position="184"/>
        <end position="208"/>
    </location>
</feature>
<proteinExistence type="predicted"/>
<feature type="transmembrane region" description="Helical" evidence="5">
    <location>
        <begin position="383"/>
        <end position="404"/>
    </location>
</feature>
<evidence type="ECO:0000313" key="6">
    <source>
        <dbReference type="EMBL" id="AFC25048.1"/>
    </source>
</evidence>
<name>H6L464_SAPGL</name>
<feature type="transmembrane region" description="Helical" evidence="5">
    <location>
        <begin position="321"/>
        <end position="339"/>
    </location>
</feature>
<feature type="transmembrane region" description="Helical" evidence="5">
    <location>
        <begin position="81"/>
        <end position="112"/>
    </location>
</feature>
<comment type="subcellular location">
    <subcellularLocation>
        <location evidence="1">Membrane</location>
        <topology evidence="1">Multi-pass membrane protein</topology>
    </subcellularLocation>
</comment>
<dbReference type="eggNOG" id="COG1914">
    <property type="taxonomic scope" value="Bacteria"/>
</dbReference>
<reference evidence="6 7" key="1">
    <citation type="journal article" date="2012" name="Stand. Genomic Sci.">
        <title>Complete genome sequencing and analysis of Saprospira grandis str. Lewin, a predatory marine bacterium.</title>
        <authorList>
            <person name="Saw J.H."/>
            <person name="Yuryev A."/>
            <person name="Kanbe M."/>
            <person name="Hou S."/>
            <person name="Young A.G."/>
            <person name="Aizawa S."/>
            <person name="Alam M."/>
        </authorList>
    </citation>
    <scope>NUCLEOTIDE SEQUENCE [LARGE SCALE GENOMIC DNA]</scope>
    <source>
        <strain evidence="6 7">Lewin</strain>
    </source>
</reference>
<evidence type="ECO:0000256" key="2">
    <source>
        <dbReference type="ARBA" id="ARBA00022692"/>
    </source>
</evidence>
<dbReference type="HOGENOM" id="CLU_640842_0_0_10"/>
<gene>
    <name evidence="6" type="ordered locus">SGRA_2319</name>
</gene>
<evidence type="ECO:0000313" key="7">
    <source>
        <dbReference type="Proteomes" id="UP000007519"/>
    </source>
</evidence>
<feature type="transmembrane region" description="Helical" evidence="5">
    <location>
        <begin position="276"/>
        <end position="300"/>
    </location>
</feature>
<feature type="transmembrane region" description="Helical" evidence="5">
    <location>
        <begin position="40"/>
        <end position="60"/>
    </location>
</feature>
<feature type="transmembrane region" description="Helical" evidence="5">
    <location>
        <begin position="345"/>
        <end position="363"/>
    </location>
</feature>
<feature type="transmembrane region" description="Helical" evidence="5">
    <location>
        <begin position="228"/>
        <end position="248"/>
    </location>
</feature>
<dbReference type="OrthoDB" id="4858698at2"/>
<keyword evidence="2 5" id="KW-0812">Transmembrane</keyword>
<dbReference type="Pfam" id="PF01566">
    <property type="entry name" value="Nramp"/>
    <property type="match status" value="1"/>
</dbReference>
<dbReference type="InterPro" id="IPR001046">
    <property type="entry name" value="NRAMP_fam"/>
</dbReference>
<evidence type="ECO:0000256" key="3">
    <source>
        <dbReference type="ARBA" id="ARBA00022989"/>
    </source>
</evidence>
<protein>
    <submittedName>
        <fullName evidence="6">Manganese transporter</fullName>
    </submittedName>
</protein>
<evidence type="ECO:0000256" key="5">
    <source>
        <dbReference type="SAM" id="Phobius"/>
    </source>
</evidence>
<dbReference type="GO" id="GO:0016020">
    <property type="term" value="C:membrane"/>
    <property type="evidence" value="ECO:0007669"/>
    <property type="project" value="UniProtKB-SubCell"/>
</dbReference>
<keyword evidence="4 5" id="KW-0472">Membrane</keyword>
<sequence>MQNLSKAWGRLGPGLLFAAAAIGVSHLVLSTQAGGQYGFGLLWLLFLANLAKYPFFEFALRYAQKTGKTLLQGYQELGQWVLLLFIGLTLGTMFSVQAAVSFVSAALAGPIFGLNQPLYMSAGLLLFAAAVLLLGRYKLLDQLMKYMVFSLSMLTLLALIRLLFRPLPEIDYIPFFSLEAGHLAFIIAFVGWMPAPLDLSVWQSIWTLEKKKNQADFGWKEAQFDFQLGYGVSVFLAICFMALGAILLGGSDFPQKAVAFAQQLLKVYEAALGPWAALWVSWAAFICMFSTLITCLDALSRTMAQAMNLAFPKQPFWHRQGLWIGILIGGALLIIFAFLQAMGQLIFIATALSFLSTPFFAWANSRLAFGLPKADAPSPKFRYLAYFAGGFLLLFCGLYLFSLLG</sequence>
<dbReference type="AlphaFoldDB" id="H6L464"/>
<dbReference type="GO" id="GO:0046873">
    <property type="term" value="F:metal ion transmembrane transporter activity"/>
    <property type="evidence" value="ECO:0007669"/>
    <property type="project" value="InterPro"/>
</dbReference>
<feature type="transmembrane region" description="Helical" evidence="5">
    <location>
        <begin position="146"/>
        <end position="164"/>
    </location>
</feature>
<accession>H6L464</accession>
<keyword evidence="3 5" id="KW-1133">Transmembrane helix</keyword>
<dbReference type="EMBL" id="CP002831">
    <property type="protein sequence ID" value="AFC25048.1"/>
    <property type="molecule type" value="Genomic_DNA"/>
</dbReference>
<keyword evidence="7" id="KW-1185">Reference proteome</keyword>
<dbReference type="Proteomes" id="UP000007519">
    <property type="component" value="Chromosome"/>
</dbReference>
<dbReference type="RefSeq" id="WP_015692663.1">
    <property type="nucleotide sequence ID" value="NC_016940.1"/>
</dbReference>
<feature type="transmembrane region" description="Helical" evidence="5">
    <location>
        <begin position="118"/>
        <end position="134"/>
    </location>
</feature>
<organism evidence="6 7">
    <name type="scientific">Saprospira grandis (strain Lewin)</name>
    <dbReference type="NCBI Taxonomy" id="984262"/>
    <lineage>
        <taxon>Bacteria</taxon>
        <taxon>Pseudomonadati</taxon>
        <taxon>Bacteroidota</taxon>
        <taxon>Saprospiria</taxon>
        <taxon>Saprospirales</taxon>
        <taxon>Saprospiraceae</taxon>
        <taxon>Saprospira</taxon>
    </lineage>
</organism>
<dbReference type="STRING" id="984262.SGRA_2319"/>
<evidence type="ECO:0000256" key="4">
    <source>
        <dbReference type="ARBA" id="ARBA00023136"/>
    </source>
</evidence>
<dbReference type="Gene3D" id="1.20.1740.10">
    <property type="entry name" value="Amino acid/polyamine transporter I"/>
    <property type="match status" value="1"/>
</dbReference>
<evidence type="ECO:0000256" key="1">
    <source>
        <dbReference type="ARBA" id="ARBA00004141"/>
    </source>
</evidence>
<dbReference type="KEGG" id="sgn:SGRA_2319"/>